<keyword evidence="4" id="KW-0472">Membrane</keyword>
<evidence type="ECO:0000256" key="1">
    <source>
        <dbReference type="ARBA" id="ARBA00006739"/>
    </source>
</evidence>
<dbReference type="RefSeq" id="WP_377914639.1">
    <property type="nucleotide sequence ID" value="NZ_JBHSKS010000006.1"/>
</dbReference>
<feature type="transmembrane region" description="Helical" evidence="4">
    <location>
        <begin position="276"/>
        <end position="296"/>
    </location>
</feature>
<evidence type="ECO:0000256" key="4">
    <source>
        <dbReference type="SAM" id="Phobius"/>
    </source>
</evidence>
<dbReference type="InterPro" id="IPR001173">
    <property type="entry name" value="Glyco_trans_2-like"/>
</dbReference>
<accession>A0ABW0BWN3</accession>
<evidence type="ECO:0000256" key="2">
    <source>
        <dbReference type="ARBA" id="ARBA00022676"/>
    </source>
</evidence>
<keyword evidence="4" id="KW-0812">Transmembrane</keyword>
<organism evidence="6 7">
    <name type="scientific">Algoriphagus aquatilis</name>
    <dbReference type="NCBI Taxonomy" id="490186"/>
    <lineage>
        <taxon>Bacteria</taxon>
        <taxon>Pseudomonadati</taxon>
        <taxon>Bacteroidota</taxon>
        <taxon>Cytophagia</taxon>
        <taxon>Cytophagales</taxon>
        <taxon>Cyclobacteriaceae</taxon>
        <taxon>Algoriphagus</taxon>
    </lineage>
</organism>
<sequence>MIGFYLFWCLGYLALHLWLAQKWPRNHFFQPSQYRDRLITLVIPFRNESRNIPKLASEIAKIASDHLEVLLVDDQSEDDSWQLASAHFREMVGVRLVKSLGFGKKAALSHGISLAQGEIILTSDADCEFPEAWPMKMASAFSDPNVQLVAGPVLAKATKGGFLQKFQQIEWYSILLMTQFYFFRKQPLMCSGANLAFRKQAFLEVGGYDGNEHILSGDDEFLLKKIVKYFGANSCIYLPVREALVYTTPQLSWTDLLRQRIRWSGKWKAHRSISHGFAAVLTFLVQLIWVASMIFLAWDWDGLFFFGAIWLLKAFAEHLSLGRVGEGLGSKASLADYFATSLIHPFYVIWVGLGTLFIKVKWKGRSQEESVI</sequence>
<dbReference type="Proteomes" id="UP001596163">
    <property type="component" value="Unassembled WGS sequence"/>
</dbReference>
<protein>
    <submittedName>
        <fullName evidence="6">Glycosyltransferase</fullName>
        <ecNumber evidence="6">2.4.-.-</ecNumber>
    </submittedName>
</protein>
<keyword evidence="7" id="KW-1185">Reference proteome</keyword>
<gene>
    <name evidence="6" type="ORF">ACFPIK_09630</name>
</gene>
<dbReference type="GO" id="GO:0016757">
    <property type="term" value="F:glycosyltransferase activity"/>
    <property type="evidence" value="ECO:0007669"/>
    <property type="project" value="UniProtKB-KW"/>
</dbReference>
<comment type="similarity">
    <text evidence="1">Belongs to the glycosyltransferase 2 family.</text>
</comment>
<dbReference type="PANTHER" id="PTHR43630">
    <property type="entry name" value="POLY-BETA-1,6-N-ACETYL-D-GLUCOSAMINE SYNTHASE"/>
    <property type="match status" value="1"/>
</dbReference>
<name>A0ABW0BWN3_9BACT</name>
<dbReference type="EMBL" id="JBHSKS010000006">
    <property type="protein sequence ID" value="MFC5192028.1"/>
    <property type="molecule type" value="Genomic_DNA"/>
</dbReference>
<evidence type="ECO:0000259" key="5">
    <source>
        <dbReference type="Pfam" id="PF00535"/>
    </source>
</evidence>
<keyword evidence="2 6" id="KW-0328">Glycosyltransferase</keyword>
<proteinExistence type="inferred from homology"/>
<dbReference type="Pfam" id="PF00535">
    <property type="entry name" value="Glycos_transf_2"/>
    <property type="match status" value="1"/>
</dbReference>
<dbReference type="Gene3D" id="3.90.550.10">
    <property type="entry name" value="Spore Coat Polysaccharide Biosynthesis Protein SpsA, Chain A"/>
    <property type="match status" value="1"/>
</dbReference>
<evidence type="ECO:0000313" key="6">
    <source>
        <dbReference type="EMBL" id="MFC5192028.1"/>
    </source>
</evidence>
<comment type="caution">
    <text evidence="6">The sequence shown here is derived from an EMBL/GenBank/DDBJ whole genome shotgun (WGS) entry which is preliminary data.</text>
</comment>
<evidence type="ECO:0000256" key="3">
    <source>
        <dbReference type="ARBA" id="ARBA00022679"/>
    </source>
</evidence>
<dbReference type="InterPro" id="IPR029044">
    <property type="entry name" value="Nucleotide-diphossugar_trans"/>
</dbReference>
<reference evidence="7" key="1">
    <citation type="journal article" date="2019" name="Int. J. Syst. Evol. Microbiol.">
        <title>The Global Catalogue of Microorganisms (GCM) 10K type strain sequencing project: providing services to taxonomists for standard genome sequencing and annotation.</title>
        <authorList>
            <consortium name="The Broad Institute Genomics Platform"/>
            <consortium name="The Broad Institute Genome Sequencing Center for Infectious Disease"/>
            <person name="Wu L."/>
            <person name="Ma J."/>
        </authorList>
    </citation>
    <scope>NUCLEOTIDE SEQUENCE [LARGE SCALE GENOMIC DNA]</scope>
    <source>
        <strain evidence="7">CGMCC 1.7030</strain>
    </source>
</reference>
<keyword evidence="4" id="KW-1133">Transmembrane helix</keyword>
<dbReference type="SUPFAM" id="SSF53448">
    <property type="entry name" value="Nucleotide-diphospho-sugar transferases"/>
    <property type="match status" value="1"/>
</dbReference>
<keyword evidence="3 6" id="KW-0808">Transferase</keyword>
<feature type="transmembrane region" description="Helical" evidence="4">
    <location>
        <begin position="337"/>
        <end position="358"/>
    </location>
</feature>
<evidence type="ECO:0000313" key="7">
    <source>
        <dbReference type="Proteomes" id="UP001596163"/>
    </source>
</evidence>
<dbReference type="PANTHER" id="PTHR43630:SF1">
    <property type="entry name" value="POLY-BETA-1,6-N-ACETYL-D-GLUCOSAMINE SYNTHASE"/>
    <property type="match status" value="1"/>
</dbReference>
<feature type="domain" description="Glycosyltransferase 2-like" evidence="5">
    <location>
        <begin position="41"/>
        <end position="204"/>
    </location>
</feature>
<dbReference type="EC" id="2.4.-.-" evidence="6"/>